<dbReference type="Pfam" id="PF00561">
    <property type="entry name" value="Abhydrolase_1"/>
    <property type="match status" value="1"/>
</dbReference>
<comment type="caution">
    <text evidence="2">The sequence shown here is derived from an EMBL/GenBank/DDBJ whole genome shotgun (WGS) entry which is preliminary data.</text>
</comment>
<evidence type="ECO:0000313" key="2">
    <source>
        <dbReference type="EMBL" id="MBU5627961.1"/>
    </source>
</evidence>
<evidence type="ECO:0000313" key="3">
    <source>
        <dbReference type="Proteomes" id="UP000787672"/>
    </source>
</evidence>
<sequence>MGEKVLGTIYLPDSIEEGEKLPCVIPCSGITGLNALYPALIARLLTKSGYACLGFDYRGWGPSEGKPGYTTYCGEYEDIVASYVFARQQPEIDGNNISLFGWGMAAPICIRVAADIPQIKSVACGNGYYNGERMLRVSLSRTEMEERLKKAEEERVKRALTGTGEMTNIYNFSTPAEDSGARSGYFEDTLSITRELTDVLEKCYGEGGKNYPPAHSWHFFDQTLRLDAEEYVKKVAPRGLFIAGSVRDAAYSYYESECIYKAAGEGRVLYTVDGTHNDWMFDDHPEFLKFGDALVRFYDAYMK</sequence>
<feature type="domain" description="AB hydrolase-1" evidence="1">
    <location>
        <begin position="24"/>
        <end position="124"/>
    </location>
</feature>
<evidence type="ECO:0000259" key="1">
    <source>
        <dbReference type="Pfam" id="PF00561"/>
    </source>
</evidence>
<accession>A0ABS6FCH4</accession>
<reference evidence="2 3" key="1">
    <citation type="submission" date="2021-06" db="EMBL/GenBank/DDBJ databases">
        <authorList>
            <person name="Sun Q."/>
            <person name="Li D."/>
        </authorList>
    </citation>
    <scope>NUCLEOTIDE SEQUENCE [LARGE SCALE GENOMIC DNA]</scope>
    <source>
        <strain evidence="2 3">MSJ-2</strain>
    </source>
</reference>
<proteinExistence type="predicted"/>
<dbReference type="EMBL" id="JAHLQN010000001">
    <property type="protein sequence ID" value="MBU5627961.1"/>
    <property type="molecule type" value="Genomic_DNA"/>
</dbReference>
<dbReference type="PANTHER" id="PTHR47751:SF1">
    <property type="entry name" value="SUPERFAMILY HYDROLASE, PUTATIVE (AFU_ORTHOLOGUE AFUA_2G16580)-RELATED"/>
    <property type="match status" value="1"/>
</dbReference>
<gene>
    <name evidence="2" type="ORF">KQI82_13700</name>
</gene>
<keyword evidence="3" id="KW-1185">Reference proteome</keyword>
<name>A0ABS6FCH4_9FIRM</name>
<dbReference type="InterPro" id="IPR000073">
    <property type="entry name" value="AB_hydrolase_1"/>
</dbReference>
<organism evidence="2 3">
    <name type="scientific">Dysosmobacter acutus</name>
    <dbReference type="NCBI Taxonomy" id="2841504"/>
    <lineage>
        <taxon>Bacteria</taxon>
        <taxon>Bacillati</taxon>
        <taxon>Bacillota</taxon>
        <taxon>Clostridia</taxon>
        <taxon>Eubacteriales</taxon>
        <taxon>Oscillospiraceae</taxon>
        <taxon>Dysosmobacter</taxon>
    </lineage>
</organism>
<dbReference type="RefSeq" id="WP_216633272.1">
    <property type="nucleotide sequence ID" value="NZ_JAHLQN010000001.1"/>
</dbReference>
<dbReference type="PANTHER" id="PTHR47751">
    <property type="entry name" value="SUPERFAMILY HYDROLASE, PUTATIVE (AFU_ORTHOLOGUE AFUA_2G16580)-RELATED"/>
    <property type="match status" value="1"/>
</dbReference>
<dbReference type="Proteomes" id="UP000787672">
    <property type="component" value="Unassembled WGS sequence"/>
</dbReference>
<dbReference type="InterPro" id="IPR051411">
    <property type="entry name" value="Polyketide_trans_af380"/>
</dbReference>
<protein>
    <recommendedName>
        <fullName evidence="1">AB hydrolase-1 domain-containing protein</fullName>
    </recommendedName>
</protein>